<feature type="transmembrane region" description="Helical" evidence="1">
    <location>
        <begin position="16"/>
        <end position="34"/>
    </location>
</feature>
<dbReference type="Pfam" id="PF14340">
    <property type="entry name" value="DUF4395"/>
    <property type="match status" value="1"/>
</dbReference>
<feature type="transmembrane region" description="Helical" evidence="1">
    <location>
        <begin position="110"/>
        <end position="136"/>
    </location>
</feature>
<gene>
    <name evidence="3" type="ORF">UFOPK3304_01535</name>
    <name evidence="4" type="ORF">UFOPK3494_01370</name>
</gene>
<keyword evidence="1" id="KW-0812">Transmembrane</keyword>
<organism evidence="4">
    <name type="scientific">freshwater metagenome</name>
    <dbReference type="NCBI Taxonomy" id="449393"/>
    <lineage>
        <taxon>unclassified sequences</taxon>
        <taxon>metagenomes</taxon>
        <taxon>ecological metagenomes</taxon>
    </lineage>
</organism>
<keyword evidence="1" id="KW-1133">Transmembrane helix</keyword>
<accession>A0A6J7GWG8</accession>
<evidence type="ECO:0000313" key="4">
    <source>
        <dbReference type="EMBL" id="CAB4908583.1"/>
    </source>
</evidence>
<dbReference type="AlphaFoldDB" id="A0A6J7GWG8"/>
<evidence type="ECO:0000256" key="1">
    <source>
        <dbReference type="SAM" id="Phobius"/>
    </source>
</evidence>
<dbReference type="EMBL" id="CAFBMF010000108">
    <property type="protein sequence ID" value="CAB4908583.1"/>
    <property type="molecule type" value="Genomic_DNA"/>
</dbReference>
<keyword evidence="1" id="KW-0472">Membrane</keyword>
<evidence type="ECO:0000259" key="2">
    <source>
        <dbReference type="Pfam" id="PF14340"/>
    </source>
</evidence>
<feature type="domain" description="DUF4395" evidence="2">
    <location>
        <begin position="12"/>
        <end position="141"/>
    </location>
</feature>
<dbReference type="EMBL" id="CAFBLJ010000104">
    <property type="protein sequence ID" value="CAB4879813.1"/>
    <property type="molecule type" value="Genomic_DNA"/>
</dbReference>
<sequence>MSSRIFGFPNPVNERSARWVAAGVVLQAVLFLIVRQGWVLIPLAYGFTARVLTGPKLSPLGQLSTRILTPAMKGEGRFVPGPPKRFAQGVGLVFSVGASIAWFGGVHVVAIVLIAGLTVAASLEAFVGYCLGCAIFGQLMKIGVIPESVCEDCNDISRRLVRPNV</sequence>
<dbReference type="InterPro" id="IPR025508">
    <property type="entry name" value="DUF4395"/>
</dbReference>
<reference evidence="4" key="1">
    <citation type="submission" date="2020-05" db="EMBL/GenBank/DDBJ databases">
        <authorList>
            <person name="Chiriac C."/>
            <person name="Salcher M."/>
            <person name="Ghai R."/>
            <person name="Kavagutti S V."/>
        </authorList>
    </citation>
    <scope>NUCLEOTIDE SEQUENCE</scope>
</reference>
<evidence type="ECO:0000313" key="3">
    <source>
        <dbReference type="EMBL" id="CAB4879813.1"/>
    </source>
</evidence>
<protein>
    <submittedName>
        <fullName evidence="4">Unannotated protein</fullName>
    </submittedName>
</protein>
<name>A0A6J7GWG8_9ZZZZ</name>
<proteinExistence type="predicted"/>